<evidence type="ECO:0000313" key="4">
    <source>
        <dbReference type="EMBL" id="SUC10462.1"/>
    </source>
</evidence>
<organism evidence="4 5">
    <name type="scientific">Pasteurella canis</name>
    <dbReference type="NCBI Taxonomy" id="753"/>
    <lineage>
        <taxon>Bacteria</taxon>
        <taxon>Pseudomonadati</taxon>
        <taxon>Pseudomonadota</taxon>
        <taxon>Gammaproteobacteria</taxon>
        <taxon>Pasteurellales</taxon>
        <taxon>Pasteurellaceae</taxon>
        <taxon>Pasteurella</taxon>
    </lineage>
</organism>
<dbReference type="PANTHER" id="PTHR34821:SF2">
    <property type="entry name" value="INNER MEMBRANE PROTEIN YDCZ"/>
    <property type="match status" value="1"/>
</dbReference>
<evidence type="ECO:0000256" key="1">
    <source>
        <dbReference type="SAM" id="Phobius"/>
    </source>
</evidence>
<reference evidence="4 5" key="1">
    <citation type="submission" date="2018-06" db="EMBL/GenBank/DDBJ databases">
        <authorList>
            <consortium name="Pathogen Informatics"/>
            <person name="Doyle S."/>
        </authorList>
    </citation>
    <scope>NUCLEOTIDE SEQUENCE [LARGE SCALE GENOMIC DNA]</scope>
    <source>
        <strain evidence="4 5">NCTC11621</strain>
    </source>
</reference>
<dbReference type="RefSeq" id="WP_049215455.1">
    <property type="nucleotide sequence ID" value="NZ_BPUX01000028.1"/>
</dbReference>
<keyword evidence="1" id="KW-0472">Membrane</keyword>
<evidence type="ECO:0000313" key="6">
    <source>
        <dbReference type="Proteomes" id="UP001052140"/>
    </source>
</evidence>
<sequence>MFILYTLIALAAGVALASQAAINSQLAKAMGNEPLIATFISFSTGALLLLVLTLIKTDLFANLSTVTQHSWWKFIGGALGVLVVFTTILLSPKMGITNMLFFIIVGQLITAMIIDHYGLINMPVREVNVFKLIGLSIVGLGLVTFFFGDKLMKLWS</sequence>
<dbReference type="PANTHER" id="PTHR34821">
    <property type="entry name" value="INNER MEMBRANE PROTEIN YDCZ"/>
    <property type="match status" value="1"/>
</dbReference>
<dbReference type="EMBL" id="BPUX01000028">
    <property type="protein sequence ID" value="GJH43698.1"/>
    <property type="molecule type" value="Genomic_DNA"/>
</dbReference>
<gene>
    <name evidence="4" type="ORF">NCTC11621_01516</name>
    <name evidence="3" type="ORF">PA42_18720</name>
</gene>
<feature type="chain" id="PRO_5016912195" evidence="2">
    <location>
        <begin position="21"/>
        <end position="156"/>
    </location>
</feature>
<keyword evidence="1" id="KW-1133">Transmembrane helix</keyword>
<dbReference type="Proteomes" id="UP000254704">
    <property type="component" value="Unassembled WGS sequence"/>
</dbReference>
<dbReference type="GeneID" id="69687310"/>
<feature type="transmembrane region" description="Helical" evidence="1">
    <location>
        <begin position="71"/>
        <end position="90"/>
    </location>
</feature>
<dbReference type="EMBL" id="UGTV01000015">
    <property type="protein sequence ID" value="SUC10462.1"/>
    <property type="molecule type" value="Genomic_DNA"/>
</dbReference>
<dbReference type="Pfam" id="PF04657">
    <property type="entry name" value="DMT_YdcZ"/>
    <property type="match status" value="1"/>
</dbReference>
<evidence type="ECO:0000313" key="5">
    <source>
        <dbReference type="Proteomes" id="UP000254704"/>
    </source>
</evidence>
<keyword evidence="2" id="KW-0732">Signal</keyword>
<dbReference type="InterPro" id="IPR006750">
    <property type="entry name" value="YdcZ"/>
</dbReference>
<keyword evidence="6" id="KW-1185">Reference proteome</keyword>
<proteinExistence type="predicted"/>
<name>A0A379EVX7_9PAST</name>
<dbReference type="GO" id="GO:0005886">
    <property type="term" value="C:plasma membrane"/>
    <property type="evidence" value="ECO:0007669"/>
    <property type="project" value="TreeGrafter"/>
</dbReference>
<keyword evidence="1 4" id="KW-0812">Transmembrane</keyword>
<evidence type="ECO:0000313" key="3">
    <source>
        <dbReference type="EMBL" id="GJH43698.1"/>
    </source>
</evidence>
<evidence type="ECO:0000256" key="2">
    <source>
        <dbReference type="SAM" id="SignalP"/>
    </source>
</evidence>
<protein>
    <submittedName>
        <fullName evidence="3 4">Membrane protein</fullName>
    </submittedName>
</protein>
<feature type="transmembrane region" description="Helical" evidence="1">
    <location>
        <begin position="96"/>
        <end position="117"/>
    </location>
</feature>
<feature type="transmembrane region" description="Helical" evidence="1">
    <location>
        <begin position="36"/>
        <end position="59"/>
    </location>
</feature>
<dbReference type="Proteomes" id="UP001052140">
    <property type="component" value="Unassembled WGS sequence"/>
</dbReference>
<dbReference type="AlphaFoldDB" id="A0A379EVX7"/>
<feature type="signal peptide" evidence="2">
    <location>
        <begin position="1"/>
        <end position="20"/>
    </location>
</feature>
<accession>A0A379EVX7</accession>
<reference evidence="3" key="2">
    <citation type="submission" date="2024-05" db="EMBL/GenBank/DDBJ databases">
        <title>Determining zoonotic pasteurella genome.</title>
        <authorList>
            <person name="Maeda T."/>
            <person name="Takahashi T."/>
            <person name="Yoshida H."/>
        </authorList>
    </citation>
    <scope>NUCLEOTIDE SEQUENCE</scope>
    <source>
        <strain evidence="3">PA42</strain>
    </source>
</reference>
<feature type="transmembrane region" description="Helical" evidence="1">
    <location>
        <begin position="129"/>
        <end position="148"/>
    </location>
</feature>
<dbReference type="OrthoDB" id="9097160at2"/>